<evidence type="ECO:0000313" key="1">
    <source>
        <dbReference type="EMBL" id="KMO30404.1"/>
    </source>
</evidence>
<organism evidence="1 2">
    <name type="scientific">Methylobacterium aquaticum</name>
    <dbReference type="NCBI Taxonomy" id="270351"/>
    <lineage>
        <taxon>Bacteria</taxon>
        <taxon>Pseudomonadati</taxon>
        <taxon>Pseudomonadota</taxon>
        <taxon>Alphaproteobacteria</taxon>
        <taxon>Hyphomicrobiales</taxon>
        <taxon>Methylobacteriaceae</taxon>
        <taxon>Methylobacterium</taxon>
    </lineage>
</organism>
<dbReference type="PATRIC" id="fig|270351.6.peg.2142"/>
<comment type="caution">
    <text evidence="1">The sequence shown here is derived from an EMBL/GenBank/DDBJ whole genome shotgun (WGS) entry which is preliminary data.</text>
</comment>
<gene>
    <name evidence="1" type="ORF">VP06_21835</name>
</gene>
<protein>
    <submittedName>
        <fullName evidence="1">Uncharacterized protein</fullName>
    </submittedName>
</protein>
<reference evidence="1 2" key="1">
    <citation type="submission" date="2015-03" db="EMBL/GenBank/DDBJ databases">
        <title>Genome sequencing of Methylobacterium aquaticum DSM16371 type strain.</title>
        <authorList>
            <person name="Chaudhry V."/>
            <person name="Patil P.B."/>
        </authorList>
    </citation>
    <scope>NUCLEOTIDE SEQUENCE [LARGE SCALE GENOMIC DNA]</scope>
    <source>
        <strain evidence="1 2">DSM 16371</strain>
    </source>
</reference>
<dbReference type="EMBL" id="LABX01000175">
    <property type="protein sequence ID" value="KMO30404.1"/>
    <property type="molecule type" value="Genomic_DNA"/>
</dbReference>
<dbReference type="Proteomes" id="UP000035929">
    <property type="component" value="Unassembled WGS sequence"/>
</dbReference>
<accession>A0A0J6S9L1</accession>
<name>A0A0J6S9L1_9HYPH</name>
<dbReference type="AlphaFoldDB" id="A0A0J6S9L1"/>
<proteinExistence type="predicted"/>
<evidence type="ECO:0000313" key="2">
    <source>
        <dbReference type="Proteomes" id="UP000035929"/>
    </source>
</evidence>
<sequence>MVILGATVFGMAVLGATGEARAQARLCGPYCQICVDMLRIPRGPSGEPLFRQSPVSKATFRECIVRSQPNGGVARTGNGKRTVAPP</sequence>